<evidence type="ECO:0000313" key="2">
    <source>
        <dbReference type="Proteomes" id="UP001638806"/>
    </source>
</evidence>
<reference evidence="1" key="1">
    <citation type="submission" date="2024-12" db="EMBL/GenBank/DDBJ databases">
        <title>Comparative genomics and development of molecular markers within Purpureocillium lilacinum and among Purpureocillium species.</title>
        <authorList>
            <person name="Yeh Z.-Y."/>
            <person name="Ni N.-T."/>
            <person name="Lo P.-H."/>
            <person name="Mushyakhwo K."/>
            <person name="Lin C.-F."/>
            <person name="Nai Y.-S."/>
        </authorList>
    </citation>
    <scope>NUCLEOTIDE SEQUENCE</scope>
    <source>
        <strain evidence="1">NCHU-NPUST-175</strain>
    </source>
</reference>
<proteinExistence type="predicted"/>
<keyword evidence="2" id="KW-1185">Reference proteome</keyword>
<sequence length="996" mass="110382">MGTGDHQTAHGSAPFKTGQYTLKAQDNKTCPTHGESQWTGTVDVSDAHRLFFWFFESRNDPANDPIIVWMNGGPGGSSMVGLFNELGPCIFDLDSAEPSVNPWAWNNNASLLFLDQPAGVGFASLAEGAPMPAADLDGAESFQSFLNIFFGEIFPEKAGLPIHLAAESYGGHYGPVYLKHILDSRAYDSKSAFRGNITSLILVDALLDWTGNAVGTYELLCSDFRGRDIINATACDNIRHAIPEVERLGMSCDLSQDGHECVALDEQYMGQIDVYYRELINSGKRSPFNIHQECPNLPLCYPGKGDFTRYLNQEHVKGALGFPSSFVYSGINLALNDAYVRGHDPLKPTTRELAAVLDAYEQPGLGSDIRVLVLNGNEDYIVNTPGQKFIYDYLVRWSGQADYRLARWRELPRELAAEGFWKELTMEGAAEARPAAQPRASLLPTAGFPDGPPSDVVTPSPSSEDQASGPPSARPGPGFFGILSHSAVYEETKNTLSLLQGFRPCLPGHGDAAQAQFRDPSQVLSSPVREMCMVVLRSIPCPPQGHISLRMSPHPYDGWARVAAQRVLAGLYERFGSHLGTNRTNAQLEEMALFLSRNTARPFNDNEPDPDRWMGQFSGQNLRWESLGLLFTFRELGGEPLSDADHDIDQFTCGLTKHWPEVAQVCLGLCVDLTRRFSDGNSLLLQLCIRRTVAESILSGDASASTWRCLAESVSLMTFLGLHDETESPDYRPTLSSESRRRIAAHVFIMDKVVVLFTGRPPLIGHRYASTPLPLDLPDQVLLAGDEAIARASESLDERAGTQKIALGRWKQTPFEKLQAIKERQLQTMAEFPLSLIYQPGELDSRSSSPGRVYAKLLIQLEHLQNLFVADRLLLRRGDLDQGDLLLTSFEMVSLTLLFWTNKDRFALARPDFAWLVMAYATPAGGILCMELLNPSFTGAHPRNAKITRSSIIQNLSLLIGFPGLDRHGRRQREPLDFNFELFDTFEWLRTDLSNE</sequence>
<accession>A0ACC4DVL0</accession>
<organism evidence="1 2">
    <name type="scientific">Purpureocillium lilacinum</name>
    <name type="common">Paecilomyces lilacinus</name>
    <dbReference type="NCBI Taxonomy" id="33203"/>
    <lineage>
        <taxon>Eukaryota</taxon>
        <taxon>Fungi</taxon>
        <taxon>Dikarya</taxon>
        <taxon>Ascomycota</taxon>
        <taxon>Pezizomycotina</taxon>
        <taxon>Sordariomycetes</taxon>
        <taxon>Hypocreomycetidae</taxon>
        <taxon>Hypocreales</taxon>
        <taxon>Ophiocordycipitaceae</taxon>
        <taxon>Purpureocillium</taxon>
    </lineage>
</organism>
<gene>
    <name evidence="1" type="ORF">ACCO45_007537</name>
</gene>
<protein>
    <submittedName>
        <fullName evidence="1">Uncharacterized protein</fullName>
    </submittedName>
</protein>
<evidence type="ECO:0000313" key="1">
    <source>
        <dbReference type="EMBL" id="KAL3959375.1"/>
    </source>
</evidence>
<name>A0ACC4DVL0_PURLI</name>
<comment type="caution">
    <text evidence="1">The sequence shown here is derived from an EMBL/GenBank/DDBJ whole genome shotgun (WGS) entry which is preliminary data.</text>
</comment>
<dbReference type="Proteomes" id="UP001638806">
    <property type="component" value="Unassembled WGS sequence"/>
</dbReference>
<dbReference type="EMBL" id="JBGNUJ010000006">
    <property type="protein sequence ID" value="KAL3959375.1"/>
    <property type="molecule type" value="Genomic_DNA"/>
</dbReference>